<dbReference type="Pfam" id="PF08479">
    <property type="entry name" value="POTRA_2"/>
    <property type="match status" value="1"/>
</dbReference>
<dbReference type="InterPro" id="IPR013686">
    <property type="entry name" value="Polypept-transport_assoc_ShlB"/>
</dbReference>
<evidence type="ECO:0000256" key="1">
    <source>
        <dbReference type="ARBA" id="ARBA00022452"/>
    </source>
</evidence>
<comment type="caution">
    <text evidence="7">The sequence shown here is derived from an EMBL/GenBank/DDBJ whole genome shotgun (WGS) entry which is preliminary data.</text>
</comment>
<proteinExistence type="predicted"/>
<dbReference type="PANTHER" id="PTHR34597">
    <property type="entry name" value="SLR1661 PROTEIN"/>
    <property type="match status" value="1"/>
</dbReference>
<organism evidence="7">
    <name type="scientific">Sphingomonas psychrotolerans</name>
    <dbReference type="NCBI Taxonomy" id="1327635"/>
    <lineage>
        <taxon>Bacteria</taxon>
        <taxon>Pseudomonadati</taxon>
        <taxon>Pseudomonadota</taxon>
        <taxon>Alphaproteobacteria</taxon>
        <taxon>Sphingomonadales</taxon>
        <taxon>Sphingomonadaceae</taxon>
        <taxon>Sphingomonas</taxon>
    </lineage>
</organism>
<accession>A0ABU3N3I9</accession>
<feature type="domain" description="Polypeptide-transport-associated ShlB-type" evidence="6">
    <location>
        <begin position="62"/>
        <end position="133"/>
    </location>
</feature>
<gene>
    <name evidence="7" type="ORF">MZO42_07000</name>
</gene>
<dbReference type="EMBL" id="JALMLT010000001">
    <property type="protein sequence ID" value="MDT8758439.1"/>
    <property type="molecule type" value="Genomic_DNA"/>
</dbReference>
<keyword evidence="3" id="KW-0998">Cell outer membrane</keyword>
<evidence type="ECO:0008006" key="8">
    <source>
        <dbReference type="Google" id="ProtNLM"/>
    </source>
</evidence>
<dbReference type="Pfam" id="PF03865">
    <property type="entry name" value="ShlB"/>
    <property type="match status" value="1"/>
</dbReference>
<evidence type="ECO:0000256" key="4">
    <source>
        <dbReference type="SAM" id="MobiDB-lite"/>
    </source>
</evidence>
<feature type="domain" description="Haemolysin activator HlyB C-terminal" evidence="5">
    <location>
        <begin position="196"/>
        <end position="500"/>
    </location>
</feature>
<evidence type="ECO:0000259" key="6">
    <source>
        <dbReference type="Pfam" id="PF08479"/>
    </source>
</evidence>
<evidence type="ECO:0000256" key="3">
    <source>
        <dbReference type="ARBA" id="ARBA00023237"/>
    </source>
</evidence>
<evidence type="ECO:0000256" key="2">
    <source>
        <dbReference type="ARBA" id="ARBA00022692"/>
    </source>
</evidence>
<dbReference type="PANTHER" id="PTHR34597:SF6">
    <property type="entry name" value="BLR6126 PROTEIN"/>
    <property type="match status" value="1"/>
</dbReference>
<feature type="region of interest" description="Disordered" evidence="4">
    <location>
        <begin position="1"/>
        <end position="38"/>
    </location>
</feature>
<reference evidence="7" key="1">
    <citation type="submission" date="2022-04" db="EMBL/GenBank/DDBJ databases">
        <title>Tomato heritable bacteria conferring resistance against bacterial wilt.</title>
        <authorList>
            <person name="Yin J."/>
        </authorList>
    </citation>
    <scope>NUCLEOTIDE SEQUENCE</scope>
    <source>
        <strain evidence="7">Cra20</strain>
    </source>
</reference>
<keyword evidence="1" id="KW-0472">Membrane</keyword>
<keyword evidence="1" id="KW-1134">Transmembrane beta strand</keyword>
<dbReference type="Gene3D" id="2.40.160.50">
    <property type="entry name" value="membrane protein fhac: a member of the omp85/tpsb transporter family"/>
    <property type="match status" value="1"/>
</dbReference>
<evidence type="ECO:0000259" key="5">
    <source>
        <dbReference type="Pfam" id="PF03865"/>
    </source>
</evidence>
<evidence type="ECO:0000313" key="7">
    <source>
        <dbReference type="EMBL" id="MDT8758439.1"/>
    </source>
</evidence>
<dbReference type="Gene3D" id="3.10.20.310">
    <property type="entry name" value="membrane protein fhac"/>
    <property type="match status" value="1"/>
</dbReference>
<dbReference type="InterPro" id="IPR051544">
    <property type="entry name" value="TPS_OM_transporter"/>
</dbReference>
<keyword evidence="2" id="KW-0812">Transmembrane</keyword>
<sequence length="539" mass="57630">MTITPMAAPARAQEALDRVAPNASTRESAPTEAVGPAAKTRVEIDAPSGSAASTSGSLLVGAVTLKGLQVLRPADFADIVSERVGRTLEPADLSALATAVADRARDKGLAFATASIGAQRLPNGILTIDVDEGRIDELRFDGPVQPAVRAALAPLADGRVARLSEVERRLLIAGDIDGVVIANSRFFRENGRGILLVKVGRERVAARVALSNDGTRPLGPLQMRIDVDLNGLLASDDSVTLTWSGTPVEPGELQFGRIRYAKRINRGGTELALTASGSAARPGAYLDRLDIESRSWFVGASLLQPLARRRAESLWLEAELGVRDLRQWRADERVRHDRLTVARLTLYGYSSVAGGRLRVSTTLSQGLGLFGSTGPRDPLASRYDADGTFTSLSAWADWTRSFGGDFSIRLAALSQLASQPLLIAEETSLGGTAFLRGYDWSERTGDEGAMGMAELRYDWKRPFGLLRRAQLYAYVDGGEVENLDAGFGGGALASAGGGVRADITRRTGANFELAVPLSGPRYDTGDRAPKLNFRLVRSF</sequence>
<protein>
    <recommendedName>
        <fullName evidence="8">ShlB/FhaC/HecB family hemolysin secretion/activation protein</fullName>
    </recommendedName>
</protein>
<dbReference type="InterPro" id="IPR005565">
    <property type="entry name" value="Hemolysn_activator_HlyB_C"/>
</dbReference>
<name>A0ABU3N3I9_9SPHN</name>